<dbReference type="EMBL" id="NPEX01000239">
    <property type="protein sequence ID" value="RAI40301.1"/>
    <property type="molecule type" value="Genomic_DNA"/>
</dbReference>
<evidence type="ECO:0000313" key="2">
    <source>
        <dbReference type="Proteomes" id="UP000249130"/>
    </source>
</evidence>
<gene>
    <name evidence="1" type="ORF">CH341_24050</name>
</gene>
<proteinExistence type="predicted"/>
<dbReference type="RefSeq" id="WP_111421547.1">
    <property type="nucleotide sequence ID" value="NZ_NPEX01000239.1"/>
</dbReference>
<name>A0A327KPJ8_9BRAD</name>
<dbReference type="OrthoDB" id="9872426at2"/>
<dbReference type="Proteomes" id="UP000249130">
    <property type="component" value="Unassembled WGS sequence"/>
</dbReference>
<organism evidence="1 2">
    <name type="scientific">Rhodoplanes roseus</name>
    <dbReference type="NCBI Taxonomy" id="29409"/>
    <lineage>
        <taxon>Bacteria</taxon>
        <taxon>Pseudomonadati</taxon>
        <taxon>Pseudomonadota</taxon>
        <taxon>Alphaproteobacteria</taxon>
        <taxon>Hyphomicrobiales</taxon>
        <taxon>Nitrobacteraceae</taxon>
        <taxon>Rhodoplanes</taxon>
    </lineage>
</organism>
<accession>A0A327KPJ8</accession>
<protein>
    <submittedName>
        <fullName evidence="1">Uncharacterized protein</fullName>
    </submittedName>
</protein>
<keyword evidence="2" id="KW-1185">Reference proteome</keyword>
<comment type="caution">
    <text evidence="1">The sequence shown here is derived from an EMBL/GenBank/DDBJ whole genome shotgun (WGS) entry which is preliminary data.</text>
</comment>
<evidence type="ECO:0000313" key="1">
    <source>
        <dbReference type="EMBL" id="RAI40301.1"/>
    </source>
</evidence>
<dbReference type="AlphaFoldDB" id="A0A327KPJ8"/>
<reference evidence="1 2" key="1">
    <citation type="submission" date="2017-07" db="EMBL/GenBank/DDBJ databases">
        <title>Draft Genome Sequences of Select Purple Nonsulfur Bacteria.</title>
        <authorList>
            <person name="Lasarre B."/>
            <person name="Mckinlay J.B."/>
        </authorList>
    </citation>
    <scope>NUCLEOTIDE SEQUENCE [LARGE SCALE GENOMIC DNA]</scope>
    <source>
        <strain evidence="1 2">DSM 5909</strain>
    </source>
</reference>
<sequence>MWATMIAVIVLVTTLLHGTDEPSEAAMRRAFTRSVSDEVRAVLDFVGETEGTVGIARIRRAGTALFEIRSFTKHDCTRLPEGDHHCGFAVEVGTVAGPLQQTLRGRFRTRPGGLAFFHAA</sequence>